<gene>
    <name evidence="2" type="ORF">FVW20_15665</name>
</gene>
<dbReference type="EMBL" id="VRYY01000568">
    <property type="protein sequence ID" value="MBG3878408.1"/>
    <property type="molecule type" value="Genomic_DNA"/>
</dbReference>
<sequence length="174" mass="18810">MDLTYGLVTGILFGIFLQRSEVLRHDRQLGALRLRDMTIVKFMLSTVVVAMVGVYLLVDLEMAKLSVKPLVLGGNIVGGLAFGLGWGLLGYCPGTSLGALGEGRWDALWGILGSLCGAALYAEAYPAMKATLLTWGDFGKVTLPQLLGVNHWVVIVPMVAGALLLFRWFERKGL</sequence>
<keyword evidence="1" id="KW-1133">Transmembrane helix</keyword>
<evidence type="ECO:0000313" key="3">
    <source>
        <dbReference type="Proteomes" id="UP001194469"/>
    </source>
</evidence>
<keyword evidence="1" id="KW-0812">Transmembrane</keyword>
<feature type="transmembrane region" description="Helical" evidence="1">
    <location>
        <begin position="149"/>
        <end position="169"/>
    </location>
</feature>
<reference evidence="2 3" key="1">
    <citation type="submission" date="2019-08" db="EMBL/GenBank/DDBJ databases">
        <authorList>
            <person name="Luo N."/>
        </authorList>
    </citation>
    <scope>NUCLEOTIDE SEQUENCE [LARGE SCALE GENOMIC DNA]</scope>
    <source>
        <strain evidence="2 3">NCIMB 9442</strain>
    </source>
</reference>
<protein>
    <submittedName>
        <fullName evidence="2">YeeE/YedE family protein</fullName>
    </submittedName>
</protein>
<comment type="caution">
    <text evidence="2">The sequence shown here is derived from an EMBL/GenBank/DDBJ whole genome shotgun (WGS) entry which is preliminary data.</text>
</comment>
<keyword evidence="1" id="KW-0472">Membrane</keyword>
<dbReference type="Proteomes" id="UP001194469">
    <property type="component" value="Unassembled WGS sequence"/>
</dbReference>
<dbReference type="RefSeq" id="WP_196610335.1">
    <property type="nucleotide sequence ID" value="NZ_VRYY01000568.1"/>
</dbReference>
<dbReference type="InterPro" id="IPR007272">
    <property type="entry name" value="Sulf_transp_TsuA/YedE"/>
</dbReference>
<accession>A0ABS0J7G5</accession>
<evidence type="ECO:0000313" key="2">
    <source>
        <dbReference type="EMBL" id="MBG3878408.1"/>
    </source>
</evidence>
<dbReference type="Pfam" id="PF04143">
    <property type="entry name" value="Sulf_transp"/>
    <property type="match status" value="1"/>
</dbReference>
<keyword evidence="3" id="KW-1185">Reference proteome</keyword>
<proteinExistence type="predicted"/>
<feature type="transmembrane region" description="Helical" evidence="1">
    <location>
        <begin position="70"/>
        <end position="89"/>
    </location>
</feature>
<feature type="transmembrane region" description="Helical" evidence="1">
    <location>
        <begin position="40"/>
        <end position="58"/>
    </location>
</feature>
<feature type="transmembrane region" description="Helical" evidence="1">
    <location>
        <begin position="109"/>
        <end position="128"/>
    </location>
</feature>
<name>A0ABS0J7G5_9BACT</name>
<organism evidence="2 3">
    <name type="scientific">Nitratidesulfovibrio oxamicus</name>
    <dbReference type="NCBI Taxonomy" id="32016"/>
    <lineage>
        <taxon>Bacteria</taxon>
        <taxon>Pseudomonadati</taxon>
        <taxon>Thermodesulfobacteriota</taxon>
        <taxon>Desulfovibrionia</taxon>
        <taxon>Desulfovibrionales</taxon>
        <taxon>Desulfovibrionaceae</taxon>
        <taxon>Nitratidesulfovibrio</taxon>
    </lineage>
</organism>
<evidence type="ECO:0000256" key="1">
    <source>
        <dbReference type="SAM" id="Phobius"/>
    </source>
</evidence>